<comment type="similarity">
    <text evidence="1">Belongs to the glycosyltransferase 2 family.</text>
</comment>
<reference evidence="5 6" key="1">
    <citation type="submission" date="2018-09" db="EMBL/GenBank/DDBJ databases">
        <title>Genome sequencing of strain BHWM-4.</title>
        <authorList>
            <person name="Heo J."/>
            <person name="Kim S.-J."/>
            <person name="Kwon S.-W."/>
        </authorList>
    </citation>
    <scope>NUCLEOTIDE SEQUENCE [LARGE SCALE GENOMIC DNA]</scope>
    <source>
        <strain evidence="5 6">BHWM-4</strain>
    </source>
</reference>
<keyword evidence="4" id="KW-1133">Transmembrane helix</keyword>
<evidence type="ECO:0000256" key="4">
    <source>
        <dbReference type="SAM" id="Phobius"/>
    </source>
</evidence>
<evidence type="ECO:0000313" key="5">
    <source>
        <dbReference type="EMBL" id="AYF92968.1"/>
    </source>
</evidence>
<dbReference type="AlphaFoldDB" id="A0A387ATI3"/>
<feature type="transmembrane region" description="Helical" evidence="4">
    <location>
        <begin position="295"/>
        <end position="318"/>
    </location>
</feature>
<evidence type="ECO:0000256" key="1">
    <source>
        <dbReference type="ARBA" id="ARBA00006739"/>
    </source>
</evidence>
<sequence length="413" mass="46982">MWFLNIINDFIIGYPIVVSAIWIVGAIFESIYRRSEKFAKVSGDDLVSILVPAHNEKDTLEDAIKAISKVDYSNFEVILVDDKSSDNTLELMYKLQKEYADQFKIKIVPIEHNQGKANAMNEGFAVSEGKYILGMDADSLLDKNSVKELLKTLKSNDKLGAVAGKPVVRNRTTVLGRLQLLEYIGVIDIIKKAQSFLYGRINTVSGVIVGFRREALEDVGGWHTDVITEDIDITWRLYRKGWQVSYQPTMICWILVPEKTKNLIKQRRRWARGGMEVIAKNHDLLLHSTITQKALLYETIISSIWAVLTALSTISYFFNLFLIHEIQLDGDVLLILILVSIFQFCIGFYGSHESALLDFVDLLLIPAYIVYYWMINLVSCILALVSFFLDPDNVGTWSSPDRGLNNYEKKKFG</sequence>
<proteinExistence type="inferred from homology"/>
<keyword evidence="4" id="KW-0472">Membrane</keyword>
<name>A0A387ATI3_9LACO</name>
<dbReference type="RefSeq" id="WP_120784732.1">
    <property type="nucleotide sequence ID" value="NZ_CP032626.1"/>
</dbReference>
<feature type="transmembrane region" description="Helical" evidence="4">
    <location>
        <begin position="12"/>
        <end position="32"/>
    </location>
</feature>
<organism evidence="5 6">
    <name type="scientific">Apilactobacillus bombintestini</name>
    <dbReference type="NCBI Taxonomy" id="2419772"/>
    <lineage>
        <taxon>Bacteria</taxon>
        <taxon>Bacillati</taxon>
        <taxon>Bacillota</taxon>
        <taxon>Bacilli</taxon>
        <taxon>Lactobacillales</taxon>
        <taxon>Lactobacillaceae</taxon>
        <taxon>Apilactobacillus</taxon>
    </lineage>
</organism>
<dbReference type="Gene3D" id="3.90.550.10">
    <property type="entry name" value="Spore Coat Polysaccharide Biosynthesis Protein SpsA, Chain A"/>
    <property type="match status" value="1"/>
</dbReference>
<dbReference type="KEGG" id="abom:D7I45_05615"/>
<dbReference type="OrthoDB" id="9766299at2"/>
<dbReference type="PANTHER" id="PTHR43630">
    <property type="entry name" value="POLY-BETA-1,6-N-ACETYL-D-GLUCOSAMINE SYNTHASE"/>
    <property type="match status" value="1"/>
</dbReference>
<dbReference type="Pfam" id="PF13641">
    <property type="entry name" value="Glyco_tranf_2_3"/>
    <property type="match status" value="1"/>
</dbReference>
<gene>
    <name evidence="5" type="ORF">D7I45_05615</name>
</gene>
<protein>
    <submittedName>
        <fullName evidence="5">Glycosyltransferase</fullName>
    </submittedName>
</protein>
<evidence type="ECO:0000256" key="3">
    <source>
        <dbReference type="ARBA" id="ARBA00022679"/>
    </source>
</evidence>
<keyword evidence="4" id="KW-0812">Transmembrane</keyword>
<keyword evidence="3 5" id="KW-0808">Transferase</keyword>
<keyword evidence="2" id="KW-0328">Glycosyltransferase</keyword>
<feature type="transmembrane region" description="Helical" evidence="4">
    <location>
        <begin position="330"/>
        <end position="350"/>
    </location>
</feature>
<dbReference type="InterPro" id="IPR029044">
    <property type="entry name" value="Nucleotide-diphossugar_trans"/>
</dbReference>
<evidence type="ECO:0000313" key="6">
    <source>
        <dbReference type="Proteomes" id="UP000272003"/>
    </source>
</evidence>
<keyword evidence="6" id="KW-1185">Reference proteome</keyword>
<evidence type="ECO:0000256" key="2">
    <source>
        <dbReference type="ARBA" id="ARBA00022676"/>
    </source>
</evidence>
<dbReference type="CDD" id="cd06423">
    <property type="entry name" value="CESA_like"/>
    <property type="match status" value="1"/>
</dbReference>
<feature type="transmembrane region" description="Helical" evidence="4">
    <location>
        <begin position="362"/>
        <end position="389"/>
    </location>
</feature>
<accession>A0A387ATI3</accession>
<dbReference type="SUPFAM" id="SSF53448">
    <property type="entry name" value="Nucleotide-diphospho-sugar transferases"/>
    <property type="match status" value="1"/>
</dbReference>
<dbReference type="GO" id="GO:0016757">
    <property type="term" value="F:glycosyltransferase activity"/>
    <property type="evidence" value="ECO:0007669"/>
    <property type="project" value="UniProtKB-KW"/>
</dbReference>
<dbReference type="PANTHER" id="PTHR43630:SF1">
    <property type="entry name" value="POLY-BETA-1,6-N-ACETYL-D-GLUCOSAMINE SYNTHASE"/>
    <property type="match status" value="1"/>
</dbReference>
<dbReference type="Proteomes" id="UP000272003">
    <property type="component" value="Chromosome"/>
</dbReference>
<dbReference type="EMBL" id="CP032626">
    <property type="protein sequence ID" value="AYF92968.1"/>
    <property type="molecule type" value="Genomic_DNA"/>
</dbReference>